<sequence>MAPTAYTSFAAIGAGMIGLPIVQSLAAKNISLILLSRPNSTTTPPPGVEVIHVDYTDVAAVSEVFKKHKIQVVVSNVAIAAVASQKSLIDAAKLAGVELFVASEYAGPTDGGITHPAVATAEKNKIGEYLTSVGLPSLRIFTGPFTEGIPWLTSYDTHKKVLIRGTGDVPVSYTSIPDIAGFVAHVLTTLPPAQLHNRIFRLEGGRATFKELATEYYKTTFEHVKQLPEGPAVEMKEAVLSLLESGAGSTGWDDANKRERTGDEAAGSGNRLWEGHKWQGIRDVLKL</sequence>
<dbReference type="SUPFAM" id="SSF51735">
    <property type="entry name" value="NAD(P)-binding Rossmann-fold domains"/>
    <property type="match status" value="1"/>
</dbReference>
<feature type="compositionally biased region" description="Basic and acidic residues" evidence="3">
    <location>
        <begin position="254"/>
        <end position="263"/>
    </location>
</feature>
<comment type="caution">
    <text evidence="5">The sequence shown here is derived from an EMBL/GenBank/DDBJ whole genome shotgun (WGS) entry which is preliminary data.</text>
</comment>
<keyword evidence="1" id="KW-0521">NADP</keyword>
<evidence type="ECO:0000313" key="5">
    <source>
        <dbReference type="EMBL" id="KAK7045259.1"/>
    </source>
</evidence>
<evidence type="ECO:0000256" key="1">
    <source>
        <dbReference type="ARBA" id="ARBA00022857"/>
    </source>
</evidence>
<dbReference type="PANTHER" id="PTHR47706">
    <property type="entry name" value="NMRA-LIKE FAMILY PROTEIN"/>
    <property type="match status" value="1"/>
</dbReference>
<organism evidence="5 6">
    <name type="scientific">Favolaschia claudopus</name>
    <dbReference type="NCBI Taxonomy" id="2862362"/>
    <lineage>
        <taxon>Eukaryota</taxon>
        <taxon>Fungi</taxon>
        <taxon>Dikarya</taxon>
        <taxon>Basidiomycota</taxon>
        <taxon>Agaricomycotina</taxon>
        <taxon>Agaricomycetes</taxon>
        <taxon>Agaricomycetidae</taxon>
        <taxon>Agaricales</taxon>
        <taxon>Marasmiineae</taxon>
        <taxon>Mycenaceae</taxon>
        <taxon>Favolaschia</taxon>
    </lineage>
</organism>
<name>A0AAW0D461_9AGAR</name>
<keyword evidence="2" id="KW-0560">Oxidoreductase</keyword>
<dbReference type="Pfam" id="PF05368">
    <property type="entry name" value="NmrA"/>
    <property type="match status" value="1"/>
</dbReference>
<evidence type="ECO:0000313" key="6">
    <source>
        <dbReference type="Proteomes" id="UP001362999"/>
    </source>
</evidence>
<dbReference type="AlphaFoldDB" id="A0AAW0D461"/>
<dbReference type="EMBL" id="JAWWNJ010000011">
    <property type="protein sequence ID" value="KAK7045259.1"/>
    <property type="molecule type" value="Genomic_DNA"/>
</dbReference>
<dbReference type="InterPro" id="IPR036291">
    <property type="entry name" value="NAD(P)-bd_dom_sf"/>
</dbReference>
<evidence type="ECO:0000256" key="3">
    <source>
        <dbReference type="SAM" id="MobiDB-lite"/>
    </source>
</evidence>
<accession>A0AAW0D461</accession>
<keyword evidence="6" id="KW-1185">Reference proteome</keyword>
<dbReference type="InterPro" id="IPR008030">
    <property type="entry name" value="NmrA-like"/>
</dbReference>
<dbReference type="Gene3D" id="3.40.50.720">
    <property type="entry name" value="NAD(P)-binding Rossmann-like Domain"/>
    <property type="match status" value="1"/>
</dbReference>
<evidence type="ECO:0000259" key="4">
    <source>
        <dbReference type="Pfam" id="PF05368"/>
    </source>
</evidence>
<protein>
    <submittedName>
        <fullName evidence="5">NmrA domain-containing protein</fullName>
    </submittedName>
</protein>
<reference evidence="5 6" key="1">
    <citation type="journal article" date="2024" name="J Genomics">
        <title>Draft genome sequencing and assembly of Favolaschia claudopus CIRM-BRFM 2984 isolated from oak limbs.</title>
        <authorList>
            <person name="Navarro D."/>
            <person name="Drula E."/>
            <person name="Chaduli D."/>
            <person name="Cazenave R."/>
            <person name="Ahrendt S."/>
            <person name="Wang J."/>
            <person name="Lipzen A."/>
            <person name="Daum C."/>
            <person name="Barry K."/>
            <person name="Grigoriev I.V."/>
            <person name="Favel A."/>
            <person name="Rosso M.N."/>
            <person name="Martin F."/>
        </authorList>
    </citation>
    <scope>NUCLEOTIDE SEQUENCE [LARGE SCALE GENOMIC DNA]</scope>
    <source>
        <strain evidence="5 6">CIRM-BRFM 2984</strain>
    </source>
</reference>
<dbReference type="InterPro" id="IPR051609">
    <property type="entry name" value="NmrA/Isoflavone_reductase-like"/>
</dbReference>
<proteinExistence type="predicted"/>
<dbReference type="GO" id="GO:0016491">
    <property type="term" value="F:oxidoreductase activity"/>
    <property type="evidence" value="ECO:0007669"/>
    <property type="project" value="UniProtKB-KW"/>
</dbReference>
<feature type="region of interest" description="Disordered" evidence="3">
    <location>
        <begin position="246"/>
        <end position="268"/>
    </location>
</feature>
<evidence type="ECO:0000256" key="2">
    <source>
        <dbReference type="ARBA" id="ARBA00023002"/>
    </source>
</evidence>
<gene>
    <name evidence="5" type="ORF">R3P38DRAFT_2883243</name>
</gene>
<dbReference type="PANTHER" id="PTHR47706:SF9">
    <property type="entry name" value="NMRA-LIKE DOMAIN-CONTAINING PROTEIN-RELATED"/>
    <property type="match status" value="1"/>
</dbReference>
<dbReference type="Proteomes" id="UP001362999">
    <property type="component" value="Unassembled WGS sequence"/>
</dbReference>
<feature type="domain" description="NmrA-like" evidence="4">
    <location>
        <begin position="14"/>
        <end position="224"/>
    </location>
</feature>